<accession>A0A6P1QT92</accession>
<dbReference type="Proteomes" id="UP000464318">
    <property type="component" value="Chromosome"/>
</dbReference>
<dbReference type="RefSeq" id="WP_120488634.1">
    <property type="nucleotide sequence ID" value="NZ_CP029149.1"/>
</dbReference>
<keyword evidence="2" id="KW-1185">Reference proteome</keyword>
<reference evidence="1 2" key="1">
    <citation type="submission" date="2018-04" db="EMBL/GenBank/DDBJ databases">
        <title>Characteristic and Complete Genome Sequencing of A Novel Member of Infective Endocarditis Causative Bacteria: Bergeyella cardium QL-PH.</title>
        <authorList>
            <person name="Pan H."/>
            <person name="Sun E."/>
            <person name="Zhang Y."/>
        </authorList>
    </citation>
    <scope>NUCLEOTIDE SEQUENCE [LARGE SCALE GENOMIC DNA]</scope>
    <source>
        <strain evidence="1 2">HPQL</strain>
    </source>
</reference>
<dbReference type="AlphaFoldDB" id="A0A6P1QT92"/>
<name>A0A6P1QT92_9FLAO</name>
<protein>
    <submittedName>
        <fullName evidence="1">Uncharacterized protein</fullName>
    </submittedName>
</protein>
<organism evidence="1 2">
    <name type="scientific">Bergeyella cardium</name>
    <dbReference type="NCBI Taxonomy" id="1585976"/>
    <lineage>
        <taxon>Bacteria</taxon>
        <taxon>Pseudomonadati</taxon>
        <taxon>Bacteroidota</taxon>
        <taxon>Flavobacteriia</taxon>
        <taxon>Flavobacteriales</taxon>
        <taxon>Weeksellaceae</taxon>
        <taxon>Bergeyella</taxon>
    </lineage>
</organism>
<dbReference type="KEGG" id="bcad:DBX24_01770"/>
<dbReference type="OrthoDB" id="1274930at2"/>
<evidence type="ECO:0000313" key="2">
    <source>
        <dbReference type="Proteomes" id="UP000464318"/>
    </source>
</evidence>
<gene>
    <name evidence="1" type="ORF">DBX24_01770</name>
</gene>
<sequence length="97" mass="11242">MKIINQQGIIEFDNFNTPDEKASWGYGLQKNLKAYMVYFFGGKLNCIDYGLIYLFIKPKTPHQMKILFLPSYDITTQDCRDFKTTLPSGKGFTLTKQ</sequence>
<dbReference type="EMBL" id="CP029149">
    <property type="protein sequence ID" value="QHN64708.1"/>
    <property type="molecule type" value="Genomic_DNA"/>
</dbReference>
<proteinExistence type="predicted"/>
<evidence type="ECO:0000313" key="1">
    <source>
        <dbReference type="EMBL" id="QHN64708.1"/>
    </source>
</evidence>